<dbReference type="STRING" id="216938.SHELI_v1c11390"/>
<dbReference type="Gene3D" id="3.40.50.1110">
    <property type="entry name" value="SGNH hydrolase"/>
    <property type="match status" value="1"/>
</dbReference>
<dbReference type="InterPro" id="IPR036514">
    <property type="entry name" value="SGNH_hydro_sf"/>
</dbReference>
<protein>
    <recommendedName>
        <fullName evidence="5">Lipolytic enzyme, GDSL family</fullName>
    </recommendedName>
</protein>
<dbReference type="PROSITE" id="PS51257">
    <property type="entry name" value="PROKAR_LIPOPROTEIN"/>
    <property type="match status" value="1"/>
</dbReference>
<evidence type="ECO:0000256" key="1">
    <source>
        <dbReference type="ARBA" id="ARBA00022801"/>
    </source>
</evidence>
<accession>A0A1B3SMD2</accession>
<dbReference type="OrthoDB" id="390278at2"/>
<dbReference type="SUPFAM" id="SSF52266">
    <property type="entry name" value="SGNH hydrolase"/>
    <property type="match status" value="1"/>
</dbReference>
<dbReference type="Proteomes" id="UP000094378">
    <property type="component" value="Chromosome"/>
</dbReference>
<keyword evidence="1" id="KW-0378">Hydrolase</keyword>
<keyword evidence="4" id="KW-1185">Reference proteome</keyword>
<dbReference type="Pfam" id="PF00657">
    <property type="entry name" value="Lipase_GDSL"/>
    <property type="match status" value="1"/>
</dbReference>
<dbReference type="GO" id="GO:0016788">
    <property type="term" value="F:hydrolase activity, acting on ester bonds"/>
    <property type="evidence" value="ECO:0007669"/>
    <property type="project" value="InterPro"/>
</dbReference>
<evidence type="ECO:0008006" key="5">
    <source>
        <dbReference type="Google" id="ProtNLM"/>
    </source>
</evidence>
<dbReference type="InterPro" id="IPR051058">
    <property type="entry name" value="GDSL_Est/Lipase"/>
</dbReference>
<dbReference type="RefSeq" id="WP_069117535.1">
    <property type="nucleotide sequence ID" value="NZ_CP017015.1"/>
</dbReference>
<keyword evidence="2" id="KW-0732">Signal</keyword>
<evidence type="ECO:0000256" key="2">
    <source>
        <dbReference type="SAM" id="SignalP"/>
    </source>
</evidence>
<evidence type="ECO:0000313" key="4">
    <source>
        <dbReference type="Proteomes" id="UP000094378"/>
    </source>
</evidence>
<feature type="chain" id="PRO_5008554082" description="Lipolytic enzyme, GDSL family" evidence="2">
    <location>
        <begin position="24"/>
        <end position="423"/>
    </location>
</feature>
<sequence>MKKLLSVLSSFLIVINGSAISVACNKSDEPTQNDTENDGSTAKNKIEKFENFYTMGDSLSDAGGYKNIAKAIINKKKNPPKEFQNFENFDYDFGGSFKTDFMDNKYPSYTNGRTAAEWVNQYLGFTTPMKPGGAWLEDSSDGVGRNYAVGGARASFDITFNFREAGIKNEYMKVDIISQSEALTKQHKLTNKDIVFVEIGGNDFLEGMQQFQDGLSIPKFQKVADDAASNLQIALNNILKTGANVLYMNSPDMRYIPTLLKGQLKEDGTKDTLSVMVESMPSLIDTVHNQLDSYLYDETYKVYTDLKKKYKDQIFIYDLFKNFKDLKDDYSKVYKEKFNKDLNVTNNFGVDTVRNRTATNVLVQANNAVKGHNAEDIDSFFFIDEVHPTRYVHQYVGKLLYNYMEHIWIKDSKPKELTLDDIK</sequence>
<dbReference type="AlphaFoldDB" id="A0A1B3SMD2"/>
<reference evidence="3 4" key="1">
    <citation type="submission" date="2016-08" db="EMBL/GenBank/DDBJ databases">
        <title>Complete genome sequence of Spiroplasma helicoides TABS-2 (DSM 22551).</title>
        <authorList>
            <person name="Shen W.-Y."/>
            <person name="Lo W.-S."/>
            <person name="Lai Y.-C."/>
            <person name="Kuo C.-H."/>
        </authorList>
    </citation>
    <scope>NUCLEOTIDE SEQUENCE [LARGE SCALE GENOMIC DNA]</scope>
    <source>
        <strain evidence="3 4">TABS-2</strain>
    </source>
</reference>
<proteinExistence type="predicted"/>
<dbReference type="PANTHER" id="PTHR45648">
    <property type="entry name" value="GDSL LIPASE/ACYLHYDROLASE FAMILY PROTEIN (AFU_ORTHOLOGUE AFUA_4G14700)"/>
    <property type="match status" value="1"/>
</dbReference>
<dbReference type="EMBL" id="CP017015">
    <property type="protein sequence ID" value="AOG61086.1"/>
    <property type="molecule type" value="Genomic_DNA"/>
</dbReference>
<dbReference type="InterPro" id="IPR001087">
    <property type="entry name" value="GDSL"/>
</dbReference>
<dbReference type="PANTHER" id="PTHR45648:SF5">
    <property type="entry name" value="OS04G0577300 PROTEIN"/>
    <property type="match status" value="1"/>
</dbReference>
<dbReference type="KEGG" id="shj:SHELI_v1c11390"/>
<feature type="signal peptide" evidence="2">
    <location>
        <begin position="1"/>
        <end position="23"/>
    </location>
</feature>
<organism evidence="3 4">
    <name type="scientific">Spiroplasma helicoides</name>
    <dbReference type="NCBI Taxonomy" id="216938"/>
    <lineage>
        <taxon>Bacteria</taxon>
        <taxon>Bacillati</taxon>
        <taxon>Mycoplasmatota</taxon>
        <taxon>Mollicutes</taxon>
        <taxon>Entomoplasmatales</taxon>
        <taxon>Spiroplasmataceae</taxon>
        <taxon>Spiroplasma</taxon>
    </lineage>
</organism>
<evidence type="ECO:0000313" key="3">
    <source>
        <dbReference type="EMBL" id="AOG61086.1"/>
    </source>
</evidence>
<name>A0A1B3SMD2_9MOLU</name>
<gene>
    <name evidence="3" type="ORF">SHELI_v1c11390</name>
</gene>